<dbReference type="OrthoDB" id="1095660at2"/>
<dbReference type="Gene3D" id="4.10.520.10">
    <property type="entry name" value="IHF-like DNA-binding proteins"/>
    <property type="match status" value="1"/>
</dbReference>
<dbReference type="PANTHER" id="PTHR33175:SF3">
    <property type="entry name" value="DNA-BINDING PROTEIN HU-BETA"/>
    <property type="match status" value="1"/>
</dbReference>
<dbReference type="Pfam" id="PF00216">
    <property type="entry name" value="Bac_DNA_binding"/>
    <property type="match status" value="1"/>
</dbReference>
<dbReference type="PROSITE" id="PS00045">
    <property type="entry name" value="HISTONE_LIKE"/>
    <property type="match status" value="1"/>
</dbReference>
<keyword evidence="3 5" id="KW-0238">DNA-binding</keyword>
<protein>
    <submittedName>
        <fullName evidence="5">DNA-binding protein HU-beta</fullName>
    </submittedName>
</protein>
<dbReference type="InterPro" id="IPR000119">
    <property type="entry name" value="Hist_DNA-bd"/>
</dbReference>
<dbReference type="GO" id="GO:0030261">
    <property type="term" value="P:chromosome condensation"/>
    <property type="evidence" value="ECO:0007669"/>
    <property type="project" value="UniProtKB-KW"/>
</dbReference>
<dbReference type="InterPro" id="IPR010992">
    <property type="entry name" value="IHF-like_DNA-bd_dom_sf"/>
</dbReference>
<dbReference type="CDD" id="cd13831">
    <property type="entry name" value="HU"/>
    <property type="match status" value="1"/>
</dbReference>
<dbReference type="GO" id="GO:0003677">
    <property type="term" value="F:DNA binding"/>
    <property type="evidence" value="ECO:0007669"/>
    <property type="project" value="UniProtKB-KW"/>
</dbReference>
<evidence type="ECO:0000313" key="5">
    <source>
        <dbReference type="EMBL" id="SJZ49577.1"/>
    </source>
</evidence>
<dbReference type="SMART" id="SM00411">
    <property type="entry name" value="BHL"/>
    <property type="match status" value="1"/>
</dbReference>
<sequence length="94" mass="10283">MADVKTKKVLAEELAGEMNLTKKDATEAVNFLFAQMTKTLKKGGTVDINGFGKFTVKKRAARTGINPLTKEKIKIKATKVPAFKASKTLKDIVK</sequence>
<evidence type="ECO:0000313" key="6">
    <source>
        <dbReference type="Proteomes" id="UP000243297"/>
    </source>
</evidence>
<comment type="similarity">
    <text evidence="1 4">Belongs to the bacterial histone-like protein family.</text>
</comment>
<name>A0A1T4L4T0_9FIRM</name>
<dbReference type="RefSeq" id="WP_078711162.1">
    <property type="nucleotide sequence ID" value="NZ_FUWY01000002.1"/>
</dbReference>
<dbReference type="STRING" id="118967.SAMN02745191_0726"/>
<evidence type="ECO:0000256" key="4">
    <source>
        <dbReference type="RuleBase" id="RU003939"/>
    </source>
</evidence>
<dbReference type="Proteomes" id="UP000243297">
    <property type="component" value="Unassembled WGS sequence"/>
</dbReference>
<dbReference type="GO" id="GO:0030527">
    <property type="term" value="F:structural constituent of chromatin"/>
    <property type="evidence" value="ECO:0007669"/>
    <property type="project" value="InterPro"/>
</dbReference>
<organism evidence="5 6">
    <name type="scientific">Anaerorhabdus furcosa</name>
    <dbReference type="NCBI Taxonomy" id="118967"/>
    <lineage>
        <taxon>Bacteria</taxon>
        <taxon>Bacillati</taxon>
        <taxon>Bacillota</taxon>
        <taxon>Erysipelotrichia</taxon>
        <taxon>Erysipelotrichales</taxon>
        <taxon>Erysipelotrichaceae</taxon>
        <taxon>Anaerorhabdus</taxon>
    </lineage>
</organism>
<keyword evidence="6" id="KW-1185">Reference proteome</keyword>
<dbReference type="EMBL" id="FUWY01000002">
    <property type="protein sequence ID" value="SJZ49577.1"/>
    <property type="molecule type" value="Genomic_DNA"/>
</dbReference>
<dbReference type="AlphaFoldDB" id="A0A1T4L4T0"/>
<keyword evidence="2" id="KW-0226">DNA condensation</keyword>
<evidence type="ECO:0000256" key="1">
    <source>
        <dbReference type="ARBA" id="ARBA00010529"/>
    </source>
</evidence>
<accession>A0A1T4L4T0</accession>
<evidence type="ECO:0000256" key="2">
    <source>
        <dbReference type="ARBA" id="ARBA00023067"/>
    </source>
</evidence>
<dbReference type="GO" id="GO:0005829">
    <property type="term" value="C:cytosol"/>
    <property type="evidence" value="ECO:0007669"/>
    <property type="project" value="TreeGrafter"/>
</dbReference>
<reference evidence="6" key="1">
    <citation type="submission" date="2017-02" db="EMBL/GenBank/DDBJ databases">
        <authorList>
            <person name="Varghese N."/>
            <person name="Submissions S."/>
        </authorList>
    </citation>
    <scope>NUCLEOTIDE SEQUENCE [LARGE SCALE GENOMIC DNA]</scope>
    <source>
        <strain evidence="6">ATCC 25662</strain>
    </source>
</reference>
<gene>
    <name evidence="5" type="ORF">SAMN02745191_0726</name>
</gene>
<dbReference type="InterPro" id="IPR020816">
    <property type="entry name" value="Histone-like_DNA-bd_CS"/>
</dbReference>
<dbReference type="PRINTS" id="PR01727">
    <property type="entry name" value="DNABINDINGHU"/>
</dbReference>
<dbReference type="SUPFAM" id="SSF47729">
    <property type="entry name" value="IHF-like DNA-binding proteins"/>
    <property type="match status" value="1"/>
</dbReference>
<evidence type="ECO:0000256" key="3">
    <source>
        <dbReference type="ARBA" id="ARBA00023125"/>
    </source>
</evidence>
<proteinExistence type="inferred from homology"/>
<dbReference type="PANTHER" id="PTHR33175">
    <property type="entry name" value="DNA-BINDING PROTEIN HU"/>
    <property type="match status" value="1"/>
</dbReference>